<accession>A0ABW9JCL8</accession>
<organism evidence="3 4">
    <name type="scientific">Pedobacter helvus</name>
    <dbReference type="NCBI Taxonomy" id="2563444"/>
    <lineage>
        <taxon>Bacteria</taxon>
        <taxon>Pseudomonadati</taxon>
        <taxon>Bacteroidota</taxon>
        <taxon>Sphingobacteriia</taxon>
        <taxon>Sphingobacteriales</taxon>
        <taxon>Sphingobacteriaceae</taxon>
        <taxon>Pedobacter</taxon>
    </lineage>
</organism>
<dbReference type="Gene3D" id="2.60.40.1250">
    <property type="entry name" value="Thiol:disulfide interchange protein DsbD, N-terminal domain"/>
    <property type="match status" value="1"/>
</dbReference>
<sequence>MKKLIVLAFFLSFSVGLKAQIEKPVKWSYAAKKISAVEAVVYMKATIDVPWHIYSAYQLHGGPTKTSFSFDKGSAYSLVGKIVEPKSISKFEEVFGMKVMYFEKSVVFSQRVRLRGKSAVVNGKVEFMACTDNQCLPPDELSFTIPIK</sequence>
<dbReference type="InterPro" id="IPR036929">
    <property type="entry name" value="DsbDN_sf"/>
</dbReference>
<dbReference type="RefSeq" id="WP_138727739.1">
    <property type="nucleotide sequence ID" value="NZ_SRMP02000001.1"/>
</dbReference>
<proteinExistence type="predicted"/>
<evidence type="ECO:0000313" key="3">
    <source>
        <dbReference type="EMBL" id="MFN0290147.1"/>
    </source>
</evidence>
<dbReference type="Pfam" id="PF11412">
    <property type="entry name" value="DsbD_N"/>
    <property type="match status" value="1"/>
</dbReference>
<name>A0ABW9JCL8_9SPHI</name>
<protein>
    <submittedName>
        <fullName evidence="3">Protein-disulfide reductase DsbD domain-containing protein</fullName>
    </submittedName>
</protein>
<keyword evidence="4" id="KW-1185">Reference proteome</keyword>
<feature type="domain" description="Thiol:disulfide interchange protein DsbD N-terminal" evidence="2">
    <location>
        <begin position="41"/>
        <end position="143"/>
    </location>
</feature>
<gene>
    <name evidence="3" type="ORF">E5L68_002025</name>
</gene>
<feature type="chain" id="PRO_5045499602" evidence="1">
    <location>
        <begin position="20"/>
        <end position="148"/>
    </location>
</feature>
<dbReference type="EMBL" id="SRMP02000001">
    <property type="protein sequence ID" value="MFN0290147.1"/>
    <property type="molecule type" value="Genomic_DNA"/>
</dbReference>
<dbReference type="Proteomes" id="UP001517367">
    <property type="component" value="Unassembled WGS sequence"/>
</dbReference>
<dbReference type="InterPro" id="IPR028250">
    <property type="entry name" value="DsbDN"/>
</dbReference>
<evidence type="ECO:0000259" key="2">
    <source>
        <dbReference type="Pfam" id="PF11412"/>
    </source>
</evidence>
<keyword evidence="1" id="KW-0732">Signal</keyword>
<reference evidence="3 4" key="1">
    <citation type="submission" date="2024-12" db="EMBL/GenBank/DDBJ databases">
        <authorList>
            <person name="Hu S."/>
        </authorList>
    </citation>
    <scope>NUCLEOTIDE SEQUENCE [LARGE SCALE GENOMIC DNA]</scope>
    <source>
        <strain evidence="3 4">P-25</strain>
    </source>
</reference>
<evidence type="ECO:0000313" key="4">
    <source>
        <dbReference type="Proteomes" id="UP001517367"/>
    </source>
</evidence>
<evidence type="ECO:0000256" key="1">
    <source>
        <dbReference type="SAM" id="SignalP"/>
    </source>
</evidence>
<feature type="signal peptide" evidence="1">
    <location>
        <begin position="1"/>
        <end position="19"/>
    </location>
</feature>
<comment type="caution">
    <text evidence="3">The sequence shown here is derived from an EMBL/GenBank/DDBJ whole genome shotgun (WGS) entry which is preliminary data.</text>
</comment>